<keyword evidence="3" id="KW-1185">Reference proteome</keyword>
<protein>
    <submittedName>
        <fullName evidence="2">Uncharacterized protein</fullName>
    </submittedName>
</protein>
<sequence>MNLVSDGLYHMFCWHGSVLIFKNLEFTVCLMGHAYAYSHSTKSPTRTLKDSKRPSTPLTDRLQTKLQQCPPEPSD</sequence>
<name>A0ABP0YBL7_9ROSI</name>
<evidence type="ECO:0000313" key="3">
    <source>
        <dbReference type="Proteomes" id="UP001642487"/>
    </source>
</evidence>
<evidence type="ECO:0000313" key="2">
    <source>
        <dbReference type="EMBL" id="CAK9316506.1"/>
    </source>
</evidence>
<accession>A0ABP0YBL7</accession>
<reference evidence="2 3" key="1">
    <citation type="submission" date="2024-03" db="EMBL/GenBank/DDBJ databases">
        <authorList>
            <person name="Gkanogiannis A."/>
            <person name="Becerra Lopez-Lavalle L."/>
        </authorList>
    </citation>
    <scope>NUCLEOTIDE SEQUENCE [LARGE SCALE GENOMIC DNA]</scope>
</reference>
<feature type="region of interest" description="Disordered" evidence="1">
    <location>
        <begin position="40"/>
        <end position="75"/>
    </location>
</feature>
<proteinExistence type="predicted"/>
<evidence type="ECO:0000256" key="1">
    <source>
        <dbReference type="SAM" id="MobiDB-lite"/>
    </source>
</evidence>
<organism evidence="2 3">
    <name type="scientific">Citrullus colocynthis</name>
    <name type="common">colocynth</name>
    <dbReference type="NCBI Taxonomy" id="252529"/>
    <lineage>
        <taxon>Eukaryota</taxon>
        <taxon>Viridiplantae</taxon>
        <taxon>Streptophyta</taxon>
        <taxon>Embryophyta</taxon>
        <taxon>Tracheophyta</taxon>
        <taxon>Spermatophyta</taxon>
        <taxon>Magnoliopsida</taxon>
        <taxon>eudicotyledons</taxon>
        <taxon>Gunneridae</taxon>
        <taxon>Pentapetalae</taxon>
        <taxon>rosids</taxon>
        <taxon>fabids</taxon>
        <taxon>Cucurbitales</taxon>
        <taxon>Cucurbitaceae</taxon>
        <taxon>Benincaseae</taxon>
        <taxon>Citrullus</taxon>
    </lineage>
</organism>
<dbReference type="Proteomes" id="UP001642487">
    <property type="component" value="Chromosome 3"/>
</dbReference>
<dbReference type="EMBL" id="OZ021737">
    <property type="protein sequence ID" value="CAK9316506.1"/>
    <property type="molecule type" value="Genomic_DNA"/>
</dbReference>
<gene>
    <name evidence="2" type="ORF">CITCOLO1_LOCUS8367</name>
</gene>